<accession>A0A6J6J513</accession>
<protein>
    <submittedName>
        <fullName evidence="3">Unannotated protein</fullName>
    </submittedName>
</protein>
<dbReference type="AlphaFoldDB" id="A0A6J6J513"/>
<evidence type="ECO:0000313" key="3">
    <source>
        <dbReference type="EMBL" id="CAB4631981.1"/>
    </source>
</evidence>
<feature type="transmembrane region" description="Helical" evidence="2">
    <location>
        <begin position="53"/>
        <end position="73"/>
    </location>
</feature>
<gene>
    <name evidence="3" type="ORF">UFOPK1946_01190</name>
</gene>
<evidence type="ECO:0000256" key="1">
    <source>
        <dbReference type="SAM" id="MobiDB-lite"/>
    </source>
</evidence>
<keyword evidence="2" id="KW-1133">Transmembrane helix</keyword>
<sequence length="309" mass="33040">MALFDFGFVAIGATIFICAIVARALHLGDVASVNVPVTALIVIGPGLSESTAIHRLGSTFIGAGVAIAFSYYSHPKTPLDRAREQINRVGRKAAQLLAEMSEGVAAGYKQKDAADWLTRGRLLVEEIPAIRAQSVEAKGYARWIRTGTRNAAEEIYVEGLAVEHTIVQVRAIARTLYDSILESGIPDSVKKDVAVALSAASYAVAAHIDNPEDIQDSPTSPSDDAREAGSHLSEVLIEDGDSVDQDQIVKGLSIVANIGVIADSLDHTSPTLTDVLTPEEPGSAKVFAVSPVDQTTSLMRRIKRLFRRK</sequence>
<name>A0A6J6J513_9ZZZZ</name>
<evidence type="ECO:0000256" key="2">
    <source>
        <dbReference type="SAM" id="Phobius"/>
    </source>
</evidence>
<proteinExistence type="predicted"/>
<reference evidence="3" key="1">
    <citation type="submission" date="2020-05" db="EMBL/GenBank/DDBJ databases">
        <authorList>
            <person name="Chiriac C."/>
            <person name="Salcher M."/>
            <person name="Ghai R."/>
            <person name="Kavagutti S V."/>
        </authorList>
    </citation>
    <scope>NUCLEOTIDE SEQUENCE</scope>
</reference>
<keyword evidence="2" id="KW-0812">Transmembrane</keyword>
<organism evidence="3">
    <name type="scientific">freshwater metagenome</name>
    <dbReference type="NCBI Taxonomy" id="449393"/>
    <lineage>
        <taxon>unclassified sequences</taxon>
        <taxon>metagenomes</taxon>
        <taxon>ecological metagenomes</taxon>
    </lineage>
</organism>
<feature type="transmembrane region" description="Helical" evidence="2">
    <location>
        <begin position="6"/>
        <end position="25"/>
    </location>
</feature>
<keyword evidence="2" id="KW-0472">Membrane</keyword>
<dbReference type="EMBL" id="CAEZVG010000109">
    <property type="protein sequence ID" value="CAB4631981.1"/>
    <property type="molecule type" value="Genomic_DNA"/>
</dbReference>
<feature type="region of interest" description="Disordered" evidence="1">
    <location>
        <begin position="209"/>
        <end position="229"/>
    </location>
</feature>